<dbReference type="RefSeq" id="WP_133552588.1">
    <property type="nucleotide sequence ID" value="NZ_SNWM01000001.1"/>
</dbReference>
<dbReference type="OrthoDB" id="1092431at2"/>
<dbReference type="Pfam" id="PF00027">
    <property type="entry name" value="cNMP_binding"/>
    <property type="match status" value="1"/>
</dbReference>
<feature type="domain" description="Cyclic nucleotide-binding" evidence="1">
    <location>
        <begin position="6"/>
        <end position="116"/>
    </location>
</feature>
<keyword evidence="3" id="KW-1185">Reference proteome</keyword>
<dbReference type="AlphaFoldDB" id="A0A4R6IRN9"/>
<evidence type="ECO:0000313" key="3">
    <source>
        <dbReference type="Proteomes" id="UP000295499"/>
    </source>
</evidence>
<name>A0A4R6IRN9_9SPHI</name>
<evidence type="ECO:0000313" key="2">
    <source>
        <dbReference type="EMBL" id="TDO24525.1"/>
    </source>
</evidence>
<dbReference type="Gene3D" id="2.60.120.10">
    <property type="entry name" value="Jelly Rolls"/>
    <property type="match status" value="1"/>
</dbReference>
<accession>A0A4R6IRN9</accession>
<proteinExistence type="predicted"/>
<dbReference type="InterPro" id="IPR014710">
    <property type="entry name" value="RmlC-like_jellyroll"/>
</dbReference>
<dbReference type="EMBL" id="SNWM01000001">
    <property type="protein sequence ID" value="TDO24525.1"/>
    <property type="molecule type" value="Genomic_DNA"/>
</dbReference>
<organism evidence="2 3">
    <name type="scientific">Pedobacter duraquae</name>
    <dbReference type="NCBI Taxonomy" id="425511"/>
    <lineage>
        <taxon>Bacteria</taxon>
        <taxon>Pseudomonadati</taxon>
        <taxon>Bacteroidota</taxon>
        <taxon>Sphingobacteriia</taxon>
        <taxon>Sphingobacteriales</taxon>
        <taxon>Sphingobacteriaceae</taxon>
        <taxon>Pedobacter</taxon>
    </lineage>
</organism>
<comment type="caution">
    <text evidence="2">The sequence shown here is derived from an EMBL/GenBank/DDBJ whole genome shotgun (WGS) entry which is preliminary data.</text>
</comment>
<reference evidence="2 3" key="1">
    <citation type="submission" date="2019-03" db="EMBL/GenBank/DDBJ databases">
        <title>Genomic Encyclopedia of Archaeal and Bacterial Type Strains, Phase II (KMG-II): from individual species to whole genera.</title>
        <authorList>
            <person name="Goeker M."/>
        </authorList>
    </citation>
    <scope>NUCLEOTIDE SEQUENCE [LARGE SCALE GENOMIC DNA]</scope>
    <source>
        <strain evidence="2 3">DSM 19034</strain>
    </source>
</reference>
<sequence length="190" mass="22201">MTFDTLADYLLEKALFTNEDLVLIKSYAVMKRVTKRDFIFKTGEICKHMIFVSKGLLRLFRVDDNGNDYIIRFASETSWMSERESYLTGQPSNYSIEAIENSEVLIWKKEDFRYLLDQIPALKVVMKSLLEKNQIATQHRVFTSMSSSAEEKYRQFIETQPGIFNRLPLHMVASYLGLSRKTLSRIRNTS</sequence>
<evidence type="ECO:0000259" key="1">
    <source>
        <dbReference type="PROSITE" id="PS50042"/>
    </source>
</evidence>
<dbReference type="PROSITE" id="PS50042">
    <property type="entry name" value="CNMP_BINDING_3"/>
    <property type="match status" value="1"/>
</dbReference>
<dbReference type="CDD" id="cd00038">
    <property type="entry name" value="CAP_ED"/>
    <property type="match status" value="1"/>
</dbReference>
<dbReference type="InterPro" id="IPR000595">
    <property type="entry name" value="cNMP-bd_dom"/>
</dbReference>
<gene>
    <name evidence="2" type="ORF">CLV32_0814</name>
</gene>
<dbReference type="Proteomes" id="UP000295499">
    <property type="component" value="Unassembled WGS sequence"/>
</dbReference>
<dbReference type="InterPro" id="IPR018490">
    <property type="entry name" value="cNMP-bd_dom_sf"/>
</dbReference>
<dbReference type="SUPFAM" id="SSF51206">
    <property type="entry name" value="cAMP-binding domain-like"/>
    <property type="match status" value="1"/>
</dbReference>
<protein>
    <submittedName>
        <fullName evidence="2">CRP-like cAMP-binding protein</fullName>
    </submittedName>
</protein>